<feature type="compositionally biased region" description="Basic and acidic residues" evidence="1">
    <location>
        <begin position="1700"/>
        <end position="1712"/>
    </location>
</feature>
<feature type="compositionally biased region" description="Basic and acidic residues" evidence="1">
    <location>
        <begin position="1633"/>
        <end position="1654"/>
    </location>
</feature>
<feature type="compositionally biased region" description="Low complexity" evidence="1">
    <location>
        <begin position="331"/>
        <end position="349"/>
    </location>
</feature>
<evidence type="ECO:0000313" key="3">
    <source>
        <dbReference type="Proteomes" id="UP000025227"/>
    </source>
</evidence>
<feature type="region of interest" description="Disordered" evidence="1">
    <location>
        <begin position="1208"/>
        <end position="1250"/>
    </location>
</feature>
<dbReference type="GO" id="GO:0005634">
    <property type="term" value="C:nucleus"/>
    <property type="evidence" value="ECO:0007669"/>
    <property type="project" value="TreeGrafter"/>
</dbReference>
<keyword evidence="3" id="KW-1185">Reference proteome</keyword>
<feature type="region of interest" description="Disordered" evidence="1">
    <location>
        <begin position="1270"/>
        <end position="1411"/>
    </location>
</feature>
<feature type="region of interest" description="Disordered" evidence="1">
    <location>
        <begin position="1494"/>
        <end position="1901"/>
    </location>
</feature>
<feature type="region of interest" description="Disordered" evidence="1">
    <location>
        <begin position="585"/>
        <end position="696"/>
    </location>
</feature>
<dbReference type="Proteomes" id="UP000025227">
    <property type="component" value="Unplaced"/>
</dbReference>
<dbReference type="InterPro" id="IPR036575">
    <property type="entry name" value="TFIIS_cen_dom_sf"/>
</dbReference>
<dbReference type="Pfam" id="PF07500">
    <property type="entry name" value="TFIIS_M"/>
    <property type="match status" value="1"/>
</dbReference>
<sequence length="1901" mass="207784">MGEKEKISDGKTQETAEDQDAPTACGSGAVTVERVVIDGYVVNHREPTPIIWTPFNSKSWRTRLKRVKDTMQRNNSATIDEPSSSGVLRRYAYAYPCHFRFPSPEVIPKIEPQDLLEIAGSTAQAFKDVNAAIKKHEEAKSASRKSRKSSLAVETPAPVAKHSSTKKRSRECEEKSQTKEGSRKNSQEPPKSRKRPTKEREKTKSPDKKEISGGRSSSRNSAKRSVSPSSERSFTAQDAERDASKSRKKKSSSVSIKGWTDEEISKYFDLREFVIDISDFPHNELQPSTSFQEKGTDESLKEEVSAKTTEEKENLNEEIDENESRKRKRSNSSSSSCSCASSAGAAKNKNSSDDSGDERNLQSKSTLKKKAHGERPCVECGRWLDDCVLDWKDTLGPASVWCSRDCIERRVAKAHEVLPEGYGALTLLRGDGQLLTTGPTLINLAEFIFKYPEYEPVLPVAKKKQPTKNEQNADVKKTPKVLSKDSDRIRFNVKRAFSDALMKRAKIDKVKSAMKLCKDVAENVEAALFKSCQSNLNSPRYKTWTKTFIDNVADCRNKSFYYRVLTGNISVQKLVTLEGVDMRKPEYSTPLDDVGGEDAKEIENDDADQPSTSESKADPVKAGESEDPTEDSKKNDDESAAGSTAPASETNIETRSASRKSMTATKSSKKADIKSVKRPSRKSEQPKTASASASVSTLDSLLGDGAKDTTEQHLSHFYDVNCSICLAKQKSQAELERKEREEKERQRLEEKRFREMLPVEKCLAFTRHEPLTLLDSDYRVAIKKPAYEEAKRILSPESTGAACASDEEYTGSYGGGAIEDSPIFQDTSDVLDVKHDPTSWRNFSRESAWASSTSVWNGQICMNNAVMTTSFCLISNPIAYRVASRLPPLLRIRGRIVPVIVFDYVHETVKNGIHHVTVLRLTRPADLEGEQRYISIYEDMVRKGRYFAVDVPPDSCFKDIYLLPLAAGEEPPAFLLPFDGPGIPLRHASMIICVIVIYGEGQLQDLELGRTYSKEVVGARSPQDASFIVQNVGNMSRSHPSTPKFGSSFEYESQRLEPVRLFGSQDQQNLASESERPVEDDYSPPSNPPIAQLESALASDIVDPDVPPEPASASSTPPDPSQIDYAPVTDADNLLPSSFFTMCKEAGREPPKVPTVDEIDTLPDLLLFIQLNNNPREVREVVARFMMNPSLSAVDRDLIRKKVMEKISTEKKKKSRPCEETEEDAKREETNKRESKKDVDSKEENMDVDAIDFESLNKLSSFVGESACDLLKQAGEEATSSTSPSTPPPPPPPASNGVEMIQQGLTPAGNVAKSDQKPATEILPGPPPVPPVYRNDSSEGESRLEHDGVKAQEPSSVTQFEPVNALPLPPPPPVLAGQMNITAPPPPPPPPPPPKDTASNMTGVAGPSIQALSAIPPPPPPGFGVMQNSAQTQIPHPAMLPGMFPPPPGMLPPGLPPPPFMNGLPPPLPGMSIPPPVMPVVPRAMPPPPGMPMPPPMVHLQAPPRHVHQGPSQQPEQKSFFPCTPTGRAGPGQALPGIPAPQMGQDDGQQNQRTGENLPLNQGPSAFPKIAAPFPPPPFMGAFPPYPSQLRHMDNSSKSALPTPQAAPPQTQPGSVAGRSFTRNGPRTPSPDISKKQKDAEIERLKRDIEEQKRRAGLQASQVSGTVSENQAAQCEGVLPRPNQNAGTSTSVEESYSSKSKPEKEPTDKADNDAMDIDAGESEDEHAEVFGNQNADGADGGDSRKEWTSSAMDTGAGAPEMRGGPFNTPVGPPFMPPLEMRGRGNHPSTPRGVLTTMGRGVGFMTPPPNRNDNGFAARDGYFTAPPARNVRGAPNLRRGLPMTFRGRGNFSPLGTPTSGFRSRGAEPGRFRGGPRARPPFGPPRRSFPPQGRPRGRYGPPN</sequence>
<evidence type="ECO:0000256" key="1">
    <source>
        <dbReference type="SAM" id="MobiDB-lite"/>
    </source>
</evidence>
<feature type="compositionally biased region" description="Low complexity" evidence="1">
    <location>
        <begin position="213"/>
        <end position="230"/>
    </location>
</feature>
<feature type="compositionally biased region" description="Basic and acidic residues" evidence="1">
    <location>
        <begin position="198"/>
        <end position="212"/>
    </location>
</feature>
<dbReference type="PROSITE" id="PS51321">
    <property type="entry name" value="TFIIS_CENTRAL"/>
    <property type="match status" value="1"/>
</dbReference>
<feature type="compositionally biased region" description="Pro residues" evidence="1">
    <location>
        <begin position="1876"/>
        <end position="1886"/>
    </location>
</feature>
<protein>
    <submittedName>
        <fullName evidence="4">TFIIS central domain-containing protein</fullName>
    </submittedName>
</protein>
<dbReference type="PANTHER" id="PTHR11477:SF51">
    <property type="entry name" value="PROTEIN PARTNER OF SNF, ISOFORM B"/>
    <property type="match status" value="1"/>
</dbReference>
<dbReference type="InterPro" id="IPR003618">
    <property type="entry name" value="TFIIS_cen_dom"/>
</dbReference>
<name>A0A7I5E8A6_HAECO</name>
<feature type="compositionally biased region" description="Pro residues" evidence="1">
    <location>
        <begin position="1573"/>
        <end position="1587"/>
    </location>
</feature>
<feature type="domain" description="TFIIS central" evidence="2">
    <location>
        <begin position="489"/>
        <end position="610"/>
    </location>
</feature>
<feature type="compositionally biased region" description="Basic and acidic residues" evidence="1">
    <location>
        <begin position="1208"/>
        <end position="1245"/>
    </location>
</feature>
<feature type="compositionally biased region" description="Basic and acidic residues" evidence="1">
    <location>
        <begin position="1"/>
        <end position="14"/>
    </location>
</feature>
<feature type="compositionally biased region" description="Pro residues" evidence="1">
    <location>
        <begin position="1383"/>
        <end position="1395"/>
    </location>
</feature>
<feature type="compositionally biased region" description="Polar residues" evidence="1">
    <location>
        <begin position="1659"/>
        <end position="1673"/>
    </location>
</feature>
<dbReference type="OrthoDB" id="5860404at2759"/>
<feature type="compositionally biased region" description="Polar residues" evidence="1">
    <location>
        <begin position="686"/>
        <end position="696"/>
    </location>
</feature>
<feature type="region of interest" description="Disordered" evidence="1">
    <location>
        <begin position="1"/>
        <end position="25"/>
    </location>
</feature>
<feature type="compositionally biased region" description="Polar residues" evidence="1">
    <location>
        <begin position="1547"/>
        <end position="1563"/>
    </location>
</feature>
<feature type="compositionally biased region" description="Acidic residues" evidence="1">
    <location>
        <begin position="1713"/>
        <end position="1726"/>
    </location>
</feature>
<feature type="compositionally biased region" description="Pro residues" evidence="1">
    <location>
        <begin position="1285"/>
        <end position="1294"/>
    </location>
</feature>
<feature type="compositionally biased region" description="Polar residues" evidence="1">
    <location>
        <begin position="641"/>
        <end position="655"/>
    </location>
</feature>
<organism evidence="3 4">
    <name type="scientific">Haemonchus contortus</name>
    <name type="common">Barber pole worm</name>
    <dbReference type="NCBI Taxonomy" id="6289"/>
    <lineage>
        <taxon>Eukaryota</taxon>
        <taxon>Metazoa</taxon>
        <taxon>Ecdysozoa</taxon>
        <taxon>Nematoda</taxon>
        <taxon>Chromadorea</taxon>
        <taxon>Rhabditida</taxon>
        <taxon>Rhabditina</taxon>
        <taxon>Rhabditomorpha</taxon>
        <taxon>Strongyloidea</taxon>
        <taxon>Trichostrongylidae</taxon>
        <taxon>Haemonchus</taxon>
    </lineage>
</organism>
<dbReference type="GO" id="GO:0006351">
    <property type="term" value="P:DNA-templated transcription"/>
    <property type="evidence" value="ECO:0007669"/>
    <property type="project" value="InterPro"/>
</dbReference>
<proteinExistence type="predicted"/>
<dbReference type="Gene3D" id="1.10.472.30">
    <property type="entry name" value="Transcription elongation factor S-II, central domain"/>
    <property type="match status" value="1"/>
</dbReference>
<feature type="region of interest" description="Disordered" evidence="1">
    <location>
        <begin position="281"/>
        <end position="368"/>
    </location>
</feature>
<dbReference type="CDD" id="cd21538">
    <property type="entry name" value="SPOC_TFIIS"/>
    <property type="match status" value="1"/>
</dbReference>
<reference evidence="4" key="1">
    <citation type="submission" date="2020-12" db="UniProtKB">
        <authorList>
            <consortium name="WormBaseParasite"/>
        </authorList>
    </citation>
    <scope>IDENTIFICATION</scope>
    <source>
        <strain evidence="4">MHco3</strain>
    </source>
</reference>
<feature type="compositionally biased region" description="Basic and acidic residues" evidence="1">
    <location>
        <begin position="1336"/>
        <end position="1350"/>
    </location>
</feature>
<feature type="region of interest" description="Disordered" evidence="1">
    <location>
        <begin position="136"/>
        <end position="258"/>
    </location>
</feature>
<evidence type="ECO:0000259" key="2">
    <source>
        <dbReference type="PROSITE" id="PS51321"/>
    </source>
</evidence>
<dbReference type="PANTHER" id="PTHR11477">
    <property type="entry name" value="TRANSCRIPTION FACTOR S-II ZINC FINGER DOMAIN-CONTAINING PROTEIN"/>
    <property type="match status" value="1"/>
</dbReference>
<feature type="region of interest" description="Disordered" evidence="1">
    <location>
        <begin position="1062"/>
        <end position="1124"/>
    </location>
</feature>
<feature type="compositionally biased region" description="Basic and acidic residues" evidence="1">
    <location>
        <begin position="615"/>
        <end position="637"/>
    </location>
</feature>
<dbReference type="WBParaSite" id="HCON_00064690-00001">
    <property type="protein sequence ID" value="HCON_00064690-00001"/>
    <property type="gene ID" value="HCON_00064690"/>
</dbReference>
<feature type="compositionally biased region" description="Low complexity" evidence="1">
    <location>
        <begin position="1688"/>
        <end position="1699"/>
    </location>
</feature>
<dbReference type="Pfam" id="PF07744">
    <property type="entry name" value="SPOC"/>
    <property type="match status" value="1"/>
</dbReference>
<feature type="compositionally biased region" description="Basic and acidic residues" evidence="1">
    <location>
        <begin position="170"/>
        <end position="186"/>
    </location>
</feature>
<feature type="compositionally biased region" description="Basic and acidic residues" evidence="1">
    <location>
        <begin position="669"/>
        <end position="685"/>
    </location>
</feature>
<feature type="compositionally biased region" description="Basic and acidic residues" evidence="1">
    <location>
        <begin position="294"/>
        <end position="315"/>
    </location>
</feature>
<dbReference type="OMA" id="EHMSHAF"/>
<accession>A0A7I5E8A6</accession>
<evidence type="ECO:0000313" key="4">
    <source>
        <dbReference type="WBParaSite" id="HCON_00064690-00001"/>
    </source>
</evidence>
<dbReference type="InterPro" id="IPR012921">
    <property type="entry name" value="SPOC_C"/>
</dbReference>
<dbReference type="SUPFAM" id="SSF46942">
    <property type="entry name" value="Elongation factor TFIIS domain 2"/>
    <property type="match status" value="1"/>
</dbReference>